<feature type="binding site" evidence="10">
    <location>
        <position position="123"/>
    </location>
    <ligand>
        <name>(6S)-5-formyl-5,6,7,8-tetrahydrofolate</name>
        <dbReference type="ChEBI" id="CHEBI:57457"/>
    </ligand>
</feature>
<dbReference type="InterPro" id="IPR027417">
    <property type="entry name" value="P-loop_NTPase"/>
</dbReference>
<comment type="subcellular location">
    <subcellularLocation>
        <location evidence="10">Cytoplasm</location>
    </subcellularLocation>
</comment>
<dbReference type="PANTHER" id="PTHR42714:SF2">
    <property type="entry name" value="TRNA MODIFICATION GTPASE GTPBP3, MITOCHONDRIAL"/>
    <property type="match status" value="1"/>
</dbReference>
<evidence type="ECO:0000256" key="1">
    <source>
        <dbReference type="ARBA" id="ARBA00011043"/>
    </source>
</evidence>
<reference evidence="13 14" key="1">
    <citation type="submission" date="2022-06" db="EMBL/GenBank/DDBJ databases">
        <title>Isolation of gut microbiota from human fecal samples.</title>
        <authorList>
            <person name="Pamer E.G."/>
            <person name="Barat B."/>
            <person name="Waligurski E."/>
            <person name="Medina S."/>
            <person name="Paddock L."/>
            <person name="Mostad J."/>
        </authorList>
    </citation>
    <scope>NUCLEOTIDE SEQUENCE [LARGE SCALE GENOMIC DNA]</scope>
    <source>
        <strain evidence="13 14">DFI.9.90</strain>
    </source>
</reference>
<evidence type="ECO:0000256" key="9">
    <source>
        <dbReference type="ARBA" id="ARBA00023134"/>
    </source>
</evidence>
<dbReference type="InterPro" id="IPR006073">
    <property type="entry name" value="GTP-bd"/>
</dbReference>
<dbReference type="Pfam" id="PF01926">
    <property type="entry name" value="MMR_HSR1"/>
    <property type="match status" value="1"/>
</dbReference>
<dbReference type="SUPFAM" id="SSF52540">
    <property type="entry name" value="P-loop containing nucleoside triphosphate hydrolases"/>
    <property type="match status" value="1"/>
</dbReference>
<feature type="binding site" evidence="10">
    <location>
        <position position="22"/>
    </location>
    <ligand>
        <name>(6S)-5-formyl-5,6,7,8-tetrahydrofolate</name>
        <dbReference type="ChEBI" id="CHEBI:57457"/>
    </ligand>
</feature>
<keyword evidence="3 10" id="KW-0819">tRNA processing</keyword>
<comment type="caution">
    <text evidence="13">The sequence shown here is derived from an EMBL/GenBank/DDBJ whole genome shotgun (WGS) entry which is preliminary data.</text>
</comment>
<keyword evidence="2 10" id="KW-0963">Cytoplasm</keyword>
<evidence type="ECO:0000256" key="4">
    <source>
        <dbReference type="ARBA" id="ARBA00022723"/>
    </source>
</evidence>
<feature type="binding site" evidence="10">
    <location>
        <begin position="248"/>
        <end position="254"/>
    </location>
    <ligand>
        <name>GTP</name>
        <dbReference type="ChEBI" id="CHEBI:37565"/>
    </ligand>
</feature>
<dbReference type="EC" id="3.6.-.-" evidence="10"/>
<dbReference type="InterPro" id="IPR027368">
    <property type="entry name" value="MnmE_dom2"/>
</dbReference>
<dbReference type="InterPro" id="IPR027266">
    <property type="entry name" value="TrmE/GcvT-like"/>
</dbReference>
<evidence type="ECO:0000256" key="6">
    <source>
        <dbReference type="ARBA" id="ARBA00022801"/>
    </source>
</evidence>
<dbReference type="NCBIfam" id="TIGR00231">
    <property type="entry name" value="small_GTP"/>
    <property type="match status" value="1"/>
</dbReference>
<feature type="binding site" evidence="10">
    <location>
        <begin position="273"/>
        <end position="276"/>
    </location>
    <ligand>
        <name>GTP</name>
        <dbReference type="ChEBI" id="CHEBI:37565"/>
    </ligand>
</feature>
<dbReference type="InterPro" id="IPR025867">
    <property type="entry name" value="MnmE_helical"/>
</dbReference>
<proteinExistence type="inferred from homology"/>
<keyword evidence="6 10" id="KW-0378">Hydrolase</keyword>
<dbReference type="Pfam" id="PF10396">
    <property type="entry name" value="TrmE_N"/>
    <property type="match status" value="1"/>
</dbReference>
<comment type="function">
    <text evidence="10">Exhibits a very high intrinsic GTPase hydrolysis rate. Involved in the addition of a carboxymethylaminomethyl (cmnm) group at the wobble position (U34) of certain tRNAs, forming tRNA-cmnm(5)s(2)U34.</text>
</comment>
<comment type="cofactor">
    <cofactor evidence="10">
        <name>K(+)</name>
        <dbReference type="ChEBI" id="CHEBI:29103"/>
    </cofactor>
    <text evidence="10">Binds 1 potassium ion per subunit.</text>
</comment>
<dbReference type="Gene3D" id="3.30.1360.120">
    <property type="entry name" value="Probable tRNA modification gtpase trme, domain 1"/>
    <property type="match status" value="1"/>
</dbReference>
<feature type="binding site" evidence="10">
    <location>
        <position position="233"/>
    </location>
    <ligand>
        <name>Mg(2+)</name>
        <dbReference type="ChEBI" id="CHEBI:18420"/>
    </ligand>
</feature>
<dbReference type="Gene3D" id="3.40.50.300">
    <property type="entry name" value="P-loop containing nucleotide triphosphate hydrolases"/>
    <property type="match status" value="1"/>
</dbReference>
<evidence type="ECO:0000256" key="8">
    <source>
        <dbReference type="ARBA" id="ARBA00022958"/>
    </source>
</evidence>
<keyword evidence="4 10" id="KW-0479">Metal-binding</keyword>
<dbReference type="GO" id="GO:0002098">
    <property type="term" value="P:tRNA wobble uridine modification"/>
    <property type="evidence" value="ECO:0007669"/>
    <property type="project" value="TreeGrafter"/>
</dbReference>
<evidence type="ECO:0000313" key="13">
    <source>
        <dbReference type="EMBL" id="MCQ4814393.1"/>
    </source>
</evidence>
<dbReference type="Proteomes" id="UP001205919">
    <property type="component" value="Unassembled WGS sequence"/>
</dbReference>
<dbReference type="CDD" id="cd04164">
    <property type="entry name" value="trmE"/>
    <property type="match status" value="1"/>
</dbReference>
<protein>
    <recommendedName>
        <fullName evidence="10">tRNA modification GTPase MnmE</fullName>
        <ecNumber evidence="10">3.6.-.-</ecNumber>
    </recommendedName>
</protein>
<dbReference type="AlphaFoldDB" id="A0AAW5K964"/>
<dbReference type="NCBIfam" id="TIGR00450">
    <property type="entry name" value="mnmE_trmE_thdF"/>
    <property type="match status" value="1"/>
</dbReference>
<dbReference type="InterPro" id="IPR004520">
    <property type="entry name" value="GTPase_MnmE"/>
</dbReference>
<comment type="subunit">
    <text evidence="10">Homodimer. Heterotetramer of two MnmE and two MnmG subunits.</text>
</comment>
<dbReference type="InterPro" id="IPR018948">
    <property type="entry name" value="GTP-bd_TrmE_N"/>
</dbReference>
<dbReference type="GO" id="GO:0005829">
    <property type="term" value="C:cytosol"/>
    <property type="evidence" value="ECO:0007669"/>
    <property type="project" value="TreeGrafter"/>
</dbReference>
<feature type="binding site" evidence="10">
    <location>
        <position position="254"/>
    </location>
    <ligand>
        <name>Mg(2+)</name>
        <dbReference type="ChEBI" id="CHEBI:18420"/>
    </ligand>
</feature>
<evidence type="ECO:0000256" key="5">
    <source>
        <dbReference type="ARBA" id="ARBA00022741"/>
    </source>
</evidence>
<keyword evidence="14" id="KW-1185">Reference proteome</keyword>
<comment type="caution">
    <text evidence="10">Lacks conserved residue(s) required for the propagation of feature annotation.</text>
</comment>
<gene>
    <name evidence="10 13" type="primary">mnmE</name>
    <name evidence="10" type="synonym">trmE</name>
    <name evidence="13" type="ORF">NE630_08145</name>
</gene>
<dbReference type="PRINTS" id="PR00326">
    <property type="entry name" value="GTP1OBG"/>
</dbReference>
<dbReference type="GO" id="GO:0005525">
    <property type="term" value="F:GTP binding"/>
    <property type="evidence" value="ECO:0007669"/>
    <property type="project" value="UniProtKB-UniRule"/>
</dbReference>
<feature type="binding site" evidence="10">
    <location>
        <begin position="229"/>
        <end position="234"/>
    </location>
    <ligand>
        <name>GTP</name>
        <dbReference type="ChEBI" id="CHEBI:37565"/>
    </ligand>
</feature>
<evidence type="ECO:0000256" key="2">
    <source>
        <dbReference type="ARBA" id="ARBA00022490"/>
    </source>
</evidence>
<sequence length="453" mass="48025">MAEEIITALATAWGEGGIAIVRVSGEGCASLVDKMFRAKKRFSEQPARYMALGTLHAKDGTLFDEVLAVRFERGNSYTGEESAEIHCHGGALSAQRCVEELCALGARMALPGEFTRRAFVNGRINLAQAEAVAGIIKARSDEALAASARSLQGSFTEQIRGLMDSLTELTAALEVDLDFPEEGEGFITDGESAERIKKLSGRCEELLSGCRSGMLLRDGVRAAIIGRPNVGKSSLLNALLAENRAIVTATPGTTRDSIEETFIYKGLPVRIIDTAGIRATEDEIEAIGVRRSLKSMAEADIILRVIDSSESAAEDEIGPLSAEKKQIVILNKNDLPTRTTEADVEALFPGCPRISISAADGTGVDELKELIVRTALSGGSVSGGCSVTARQVECLLRTKEAVEAAGEALLSDLGDDLVLSCLAEARGQLSSLLGLDASEELLDKIFGSFCVGK</sequence>
<evidence type="ECO:0000313" key="14">
    <source>
        <dbReference type="Proteomes" id="UP001205919"/>
    </source>
</evidence>
<dbReference type="Gene3D" id="1.20.120.430">
    <property type="entry name" value="tRNA modification GTPase MnmE domain 2"/>
    <property type="match status" value="1"/>
</dbReference>
<evidence type="ECO:0000256" key="10">
    <source>
        <dbReference type="HAMAP-Rule" id="MF_00379"/>
    </source>
</evidence>
<dbReference type="GO" id="GO:0046872">
    <property type="term" value="F:metal ion binding"/>
    <property type="evidence" value="ECO:0007669"/>
    <property type="project" value="UniProtKB-KW"/>
</dbReference>
<dbReference type="FunFam" id="3.40.50.300:FF:001376">
    <property type="entry name" value="tRNA modification GTPase MnmE"/>
    <property type="match status" value="1"/>
</dbReference>
<keyword evidence="8 10" id="KW-0630">Potassium</keyword>
<comment type="similarity">
    <text evidence="1 10 11">Belongs to the TRAFAC class TrmE-Era-EngA-EngB-Septin-like GTPase superfamily. TrmE GTPase family.</text>
</comment>
<feature type="binding site" evidence="10">
    <location>
        <position position="453"/>
    </location>
    <ligand>
        <name>(6S)-5-formyl-5,6,7,8-tetrahydrofolate</name>
        <dbReference type="ChEBI" id="CHEBI:57457"/>
    </ligand>
</feature>
<dbReference type="HAMAP" id="MF_00379">
    <property type="entry name" value="GTPase_MnmE"/>
    <property type="match status" value="1"/>
</dbReference>
<organism evidence="13 14">
    <name type="scientific">Cloacibacillus evryensis</name>
    <dbReference type="NCBI Taxonomy" id="508460"/>
    <lineage>
        <taxon>Bacteria</taxon>
        <taxon>Thermotogati</taxon>
        <taxon>Synergistota</taxon>
        <taxon>Synergistia</taxon>
        <taxon>Synergistales</taxon>
        <taxon>Synergistaceae</taxon>
        <taxon>Cloacibacillus</taxon>
    </lineage>
</organism>
<keyword evidence="9 10" id="KW-0342">GTP-binding</keyword>
<dbReference type="EMBL" id="JANFYT010000015">
    <property type="protein sequence ID" value="MCQ4814393.1"/>
    <property type="molecule type" value="Genomic_DNA"/>
</dbReference>
<keyword evidence="5 10" id="KW-0547">Nucleotide-binding</keyword>
<evidence type="ECO:0000256" key="7">
    <source>
        <dbReference type="ARBA" id="ARBA00022842"/>
    </source>
</evidence>
<keyword evidence="7 10" id="KW-0460">Magnesium</keyword>
<feature type="binding site" evidence="10">
    <location>
        <position position="84"/>
    </location>
    <ligand>
        <name>(6S)-5-formyl-5,6,7,8-tetrahydrofolate</name>
        <dbReference type="ChEBI" id="CHEBI:57457"/>
    </ligand>
</feature>
<dbReference type="RefSeq" id="WP_256181866.1">
    <property type="nucleotide sequence ID" value="NZ_DBEWVB010000169.1"/>
</dbReference>
<dbReference type="InterPro" id="IPR031168">
    <property type="entry name" value="G_TrmE"/>
</dbReference>
<dbReference type="PANTHER" id="PTHR42714">
    <property type="entry name" value="TRNA MODIFICATION GTPASE GTPBP3"/>
    <property type="match status" value="1"/>
</dbReference>
<feature type="domain" description="TrmE-type G" evidence="12">
    <location>
        <begin position="219"/>
        <end position="376"/>
    </location>
</feature>
<dbReference type="GO" id="GO:0030488">
    <property type="term" value="P:tRNA methylation"/>
    <property type="evidence" value="ECO:0007669"/>
    <property type="project" value="TreeGrafter"/>
</dbReference>
<accession>A0AAW5K964</accession>
<dbReference type="Pfam" id="PF12631">
    <property type="entry name" value="MnmE_helical"/>
    <property type="match status" value="1"/>
</dbReference>
<dbReference type="InterPro" id="IPR005225">
    <property type="entry name" value="Small_GTP-bd"/>
</dbReference>
<dbReference type="PROSITE" id="PS51709">
    <property type="entry name" value="G_TRME"/>
    <property type="match status" value="1"/>
</dbReference>
<evidence type="ECO:0000259" key="12">
    <source>
        <dbReference type="PROSITE" id="PS51709"/>
    </source>
</evidence>
<evidence type="ECO:0000256" key="3">
    <source>
        <dbReference type="ARBA" id="ARBA00022694"/>
    </source>
</evidence>
<name>A0AAW5K964_9BACT</name>
<dbReference type="CDD" id="cd14858">
    <property type="entry name" value="TrmE_N"/>
    <property type="match status" value="1"/>
</dbReference>
<evidence type="ECO:0000256" key="11">
    <source>
        <dbReference type="RuleBase" id="RU003313"/>
    </source>
</evidence>
<dbReference type="GO" id="GO:0003924">
    <property type="term" value="F:GTPase activity"/>
    <property type="evidence" value="ECO:0007669"/>
    <property type="project" value="UniProtKB-UniRule"/>
</dbReference>